<dbReference type="PANTHER" id="PTHR43277">
    <property type="entry name" value="ARGININE DECARBOXYLASE"/>
    <property type="match status" value="1"/>
</dbReference>
<keyword evidence="4" id="KW-0663">Pyridoxal phosphate</keyword>
<keyword evidence="8" id="KW-0808">Transferase</keyword>
<accession>A0ABU5RX12</accession>
<gene>
    <name evidence="8" type="ORF">VB738_13095</name>
</gene>
<evidence type="ECO:0000256" key="1">
    <source>
        <dbReference type="ARBA" id="ARBA00001933"/>
    </source>
</evidence>
<evidence type="ECO:0000313" key="8">
    <source>
        <dbReference type="EMBL" id="MEA5392195.1"/>
    </source>
</evidence>
<reference evidence="8 9" key="1">
    <citation type="submission" date="2023-12" db="EMBL/GenBank/DDBJ databases">
        <title>Baltic Sea Cyanobacteria.</title>
        <authorList>
            <person name="Delbaje E."/>
            <person name="Fewer D.P."/>
            <person name="Shishido T.K."/>
        </authorList>
    </citation>
    <scope>NUCLEOTIDE SEQUENCE [LARGE SCALE GENOMIC DNA]</scope>
    <source>
        <strain evidence="8 9">UHCC 0139</strain>
    </source>
</reference>
<dbReference type="GO" id="GO:0008483">
    <property type="term" value="F:transaminase activity"/>
    <property type="evidence" value="ECO:0007669"/>
    <property type="project" value="UniProtKB-KW"/>
</dbReference>
<comment type="caution">
    <text evidence="8">The sequence shown here is derived from an EMBL/GenBank/DDBJ whole genome shotgun (WGS) entry which is preliminary data.</text>
</comment>
<keyword evidence="3" id="KW-0210">Decarboxylase</keyword>
<comment type="similarity">
    <text evidence="2">Belongs to the Orn/Lys/Arg decarboxylase class-I family.</text>
</comment>
<comment type="cofactor">
    <cofactor evidence="1">
        <name>pyridoxal 5'-phosphate</name>
        <dbReference type="ChEBI" id="CHEBI:597326"/>
    </cofactor>
</comment>
<keyword evidence="9" id="KW-1185">Reference proteome</keyword>
<proteinExistence type="inferred from homology"/>
<name>A0ABU5RX12_9CYAN</name>
<dbReference type="InterPro" id="IPR015421">
    <property type="entry name" value="PyrdxlP-dep_Trfase_major"/>
</dbReference>
<dbReference type="Pfam" id="PF01276">
    <property type="entry name" value="OKR_DC_1"/>
    <property type="match status" value="1"/>
</dbReference>
<dbReference type="InterPro" id="IPR000310">
    <property type="entry name" value="Orn/Lys/Arg_deCO2ase_major_dom"/>
</dbReference>
<keyword evidence="8" id="KW-0032">Aminotransferase</keyword>
<dbReference type="InterPro" id="IPR036633">
    <property type="entry name" value="Prn/Lys/Arg_de-COase_C_sf"/>
</dbReference>
<evidence type="ECO:0000259" key="6">
    <source>
        <dbReference type="Pfam" id="PF01276"/>
    </source>
</evidence>
<dbReference type="InterPro" id="IPR008286">
    <property type="entry name" value="Prn/Lys/Arg_de-COase_C"/>
</dbReference>
<evidence type="ECO:0000259" key="7">
    <source>
        <dbReference type="Pfam" id="PF03711"/>
    </source>
</evidence>
<protein>
    <submittedName>
        <fullName evidence="8">Aminotransferase class I/II-fold pyridoxal phosphate-dependent enzyme</fullName>
    </submittedName>
</protein>
<feature type="domain" description="Orn/Lys/Arg decarboxylase C-terminal" evidence="7">
    <location>
        <begin position="388"/>
        <end position="427"/>
    </location>
</feature>
<organism evidence="8 9">
    <name type="scientific">Cyanobium gracile UHCC 0139</name>
    <dbReference type="NCBI Taxonomy" id="3110308"/>
    <lineage>
        <taxon>Bacteria</taxon>
        <taxon>Bacillati</taxon>
        <taxon>Cyanobacteriota</taxon>
        <taxon>Cyanophyceae</taxon>
        <taxon>Synechococcales</taxon>
        <taxon>Prochlorococcaceae</taxon>
        <taxon>Cyanobium</taxon>
    </lineage>
</organism>
<dbReference type="Gene3D" id="3.90.100.10">
    <property type="entry name" value="Orn/Lys/Arg decarboxylase, C-terminal domain"/>
    <property type="match status" value="1"/>
</dbReference>
<dbReference type="SUPFAM" id="SSF53383">
    <property type="entry name" value="PLP-dependent transferases"/>
    <property type="match status" value="1"/>
</dbReference>
<keyword evidence="5" id="KW-0456">Lyase</keyword>
<evidence type="ECO:0000256" key="4">
    <source>
        <dbReference type="ARBA" id="ARBA00022898"/>
    </source>
</evidence>
<dbReference type="Gene3D" id="3.40.640.10">
    <property type="entry name" value="Type I PLP-dependent aspartate aminotransferase-like (Major domain)"/>
    <property type="match status" value="1"/>
</dbReference>
<sequence length="453" mass="47318">MGPFWRSVPLALHLPAHGRGRALAPDLRRLLRQPPGRWDLPELPGFGGPLEPEGTVAEAQRRAAALLGAERCWFGVNGASGLLQAALLALSRPGSRVLLPRNLHRSLLHGCVLGGLEPLLFDLSSDPLTGLWHPPKPRRLERVLAAVAADGGPPPAALVLVDPTYQGLAADLPALVALAHRAGLPVLVDQAHGGGEALAAGADLVVLSVQKSGTGLAQSAALLAQGERVAPAAIERALLWLQTSSPSALLLASAAAAIEHGASTAGRRQRQRAVVRAGRLRRRLEGQGLPLVANGDPLRLVLATAPLGINGLEADTWLLERGVIAELPEPGALTFCLGLNPPRDVEWRLPRQLEALRRALGGPPLPPFAPPPLPLLAAPELPIGVAWRSPAEAIPLEAAAGRVAAAPICPYPPGIPLLVPGERIDPARAGWLLEQQRLWPGQIADTVSVVAGS</sequence>
<dbReference type="InterPro" id="IPR015424">
    <property type="entry name" value="PyrdxlP-dep_Trfase"/>
</dbReference>
<dbReference type="Proteomes" id="UP001304461">
    <property type="component" value="Unassembled WGS sequence"/>
</dbReference>
<dbReference type="Pfam" id="PF03711">
    <property type="entry name" value="OKR_DC_1_C"/>
    <property type="match status" value="1"/>
</dbReference>
<dbReference type="SUPFAM" id="SSF55904">
    <property type="entry name" value="Ornithine decarboxylase C-terminal domain"/>
    <property type="match status" value="1"/>
</dbReference>
<evidence type="ECO:0000256" key="2">
    <source>
        <dbReference type="ARBA" id="ARBA00010671"/>
    </source>
</evidence>
<dbReference type="PANTHER" id="PTHR43277:SF4">
    <property type="entry name" value="ARGININE DECARBOXYLASE"/>
    <property type="match status" value="1"/>
</dbReference>
<evidence type="ECO:0000256" key="5">
    <source>
        <dbReference type="ARBA" id="ARBA00023239"/>
    </source>
</evidence>
<dbReference type="InterPro" id="IPR052357">
    <property type="entry name" value="Orn_Lys_Arg_decarboxylase-I"/>
</dbReference>
<evidence type="ECO:0000313" key="9">
    <source>
        <dbReference type="Proteomes" id="UP001304461"/>
    </source>
</evidence>
<feature type="domain" description="Orn/Lys/Arg decarboxylases family 1 pyridoxal-P attachment site" evidence="6">
    <location>
        <begin position="12"/>
        <end position="285"/>
    </location>
</feature>
<dbReference type="EMBL" id="JAYGHX010000008">
    <property type="protein sequence ID" value="MEA5392195.1"/>
    <property type="molecule type" value="Genomic_DNA"/>
</dbReference>
<evidence type="ECO:0000256" key="3">
    <source>
        <dbReference type="ARBA" id="ARBA00022793"/>
    </source>
</evidence>
<dbReference type="RefSeq" id="WP_323306157.1">
    <property type="nucleotide sequence ID" value="NZ_JAYGHX010000008.1"/>
</dbReference>